<gene>
    <name evidence="2" type="primary">LOC107763843</name>
</gene>
<dbReference type="PaxDb" id="4097-A0A1S3XD25"/>
<accession>A0A1S3XD25</accession>
<proteinExistence type="predicted"/>
<dbReference type="KEGG" id="nta:107763843"/>
<dbReference type="RefSeq" id="XP_016437835.1">
    <property type="nucleotide sequence ID" value="XM_016582349.1"/>
</dbReference>
<name>A0A1S3XD25_TOBAC</name>
<protein>
    <submittedName>
        <fullName evidence="2">Uncharacterized protein</fullName>
    </submittedName>
</protein>
<dbReference type="PANTHER" id="PTHR46238:SF8">
    <property type="entry name" value="ENDONUCLEASE_EXONUCLEASE_PHOSPHATASE DOMAIN-CONTAINING PROTEIN"/>
    <property type="match status" value="1"/>
</dbReference>
<sequence>MYFNFFEMLSENILETVQVSQGSRKEGSGPGPSATESHYESVGKGGGEEGEEEFVYFGESVWFHARAFDHRSHSSCEEVSEALPGEEEGLAYGVHRLEKAYDKIPSEVLWRIIEETEVEVKLDTQVIPKRDSFKYLGSVIQGNGEINEDVTHRVGAGWMKWRLLSGILCDRNVSPRLKGKFYKMVVRLAMLYKAECWPVKKSHVQKMIVAKMRILRYMCGHTRKDRIRNEVIKDKVGVAPVEDKLRESRLRWFEHVKRRDTDVPVRRCERLTIAG</sequence>
<dbReference type="PANTHER" id="PTHR46238">
    <property type="entry name" value="REVERSE TRANSCRIPTASE DOMAIN-CONTAINING PROTEIN"/>
    <property type="match status" value="1"/>
</dbReference>
<feature type="region of interest" description="Disordered" evidence="1">
    <location>
        <begin position="19"/>
        <end position="47"/>
    </location>
</feature>
<dbReference type="AlphaFoldDB" id="A0A1S3XD25"/>
<organism evidence="2">
    <name type="scientific">Nicotiana tabacum</name>
    <name type="common">Common tobacco</name>
    <dbReference type="NCBI Taxonomy" id="4097"/>
    <lineage>
        <taxon>Eukaryota</taxon>
        <taxon>Viridiplantae</taxon>
        <taxon>Streptophyta</taxon>
        <taxon>Embryophyta</taxon>
        <taxon>Tracheophyta</taxon>
        <taxon>Spermatophyta</taxon>
        <taxon>Magnoliopsida</taxon>
        <taxon>eudicotyledons</taxon>
        <taxon>Gunneridae</taxon>
        <taxon>Pentapetalae</taxon>
        <taxon>asterids</taxon>
        <taxon>lamiids</taxon>
        <taxon>Solanales</taxon>
        <taxon>Solanaceae</taxon>
        <taxon>Nicotianoideae</taxon>
        <taxon>Nicotianeae</taxon>
        <taxon>Nicotiana</taxon>
    </lineage>
</organism>
<dbReference type="STRING" id="4097.A0A1S3XD25"/>
<evidence type="ECO:0000313" key="2">
    <source>
        <dbReference type="RefSeq" id="XP_016437835.1"/>
    </source>
</evidence>
<reference evidence="2" key="1">
    <citation type="submission" date="2025-08" db="UniProtKB">
        <authorList>
            <consortium name="RefSeq"/>
        </authorList>
    </citation>
    <scope>IDENTIFICATION</scope>
</reference>
<evidence type="ECO:0000256" key="1">
    <source>
        <dbReference type="SAM" id="MobiDB-lite"/>
    </source>
</evidence>
<dbReference type="OrthoDB" id="1305822at2759"/>